<name>A0A399RCI4_9PROT</name>
<keyword evidence="2" id="KW-0238">DNA-binding</keyword>
<sequence length="351" mass="39158">MMAGASVSAGYTKALLDLAVSLGADRAELLSAAGLSADDLKQSEARIPFERFKRLMREGKRLSEDPALALRFGTDIRFNVLSIVGLICFAAPTMDEAFRQMNRYGRLVIEVEGVGREDRFVIEEHGGRTYIVDKRANPNSFPELTESTLGRFICGFTRVFPKVPLYLSAEVTHARPDYGDLYEELLGVPVKFGQERNTMEIDPAYFTMTISDSPGYVFGMLNAHADELLKQLEASDTVASEVERRVMADLHTGNVSMKTIASQMGMSRQTLYRQLKQEGTSFDELLDRLRHRLAIDYLEGEKVSVNETAYLVGFSDPSAFSRAFKRWTGHRPSAGAGHLLRQNDQRVGHGD</sequence>
<dbReference type="Pfam" id="PF12833">
    <property type="entry name" value="HTH_18"/>
    <property type="match status" value="1"/>
</dbReference>
<dbReference type="OrthoDB" id="9805730at2"/>
<comment type="caution">
    <text evidence="5">The sequence shown here is derived from an EMBL/GenBank/DDBJ whole genome shotgun (WGS) entry which is preliminary data.</text>
</comment>
<dbReference type="Pfam" id="PF12625">
    <property type="entry name" value="Arabinose_bd"/>
    <property type="match status" value="1"/>
</dbReference>
<evidence type="ECO:0000313" key="6">
    <source>
        <dbReference type="Proteomes" id="UP000265845"/>
    </source>
</evidence>
<evidence type="ECO:0000256" key="2">
    <source>
        <dbReference type="ARBA" id="ARBA00023125"/>
    </source>
</evidence>
<feature type="domain" description="HTH araC/xylS-type" evidence="4">
    <location>
        <begin position="240"/>
        <end position="338"/>
    </location>
</feature>
<gene>
    <name evidence="5" type="ORF">D1222_14035</name>
</gene>
<dbReference type="GO" id="GO:0003700">
    <property type="term" value="F:DNA-binding transcription factor activity"/>
    <property type="evidence" value="ECO:0007669"/>
    <property type="project" value="InterPro"/>
</dbReference>
<reference evidence="5 6" key="1">
    <citation type="submission" date="2018-08" db="EMBL/GenBank/DDBJ databases">
        <title>Henriciella mobilis sp. nov., isolated from seawater.</title>
        <authorList>
            <person name="Cheng H."/>
            <person name="Wu Y.-H."/>
            <person name="Xu X.-W."/>
            <person name="Guo L.-L."/>
        </authorList>
    </citation>
    <scope>NUCLEOTIDE SEQUENCE [LARGE SCALE GENOMIC DNA]</scope>
    <source>
        <strain evidence="5 6">CCUG67844</strain>
    </source>
</reference>
<dbReference type="SMART" id="SM00342">
    <property type="entry name" value="HTH_ARAC"/>
    <property type="match status" value="1"/>
</dbReference>
<dbReference type="InterPro" id="IPR018060">
    <property type="entry name" value="HTH_AraC"/>
</dbReference>
<dbReference type="Proteomes" id="UP000265845">
    <property type="component" value="Unassembled WGS sequence"/>
</dbReference>
<proteinExistence type="predicted"/>
<dbReference type="Gene3D" id="1.10.10.60">
    <property type="entry name" value="Homeodomain-like"/>
    <property type="match status" value="1"/>
</dbReference>
<dbReference type="InterPro" id="IPR032687">
    <property type="entry name" value="AraC-type_N"/>
</dbReference>
<dbReference type="GO" id="GO:0005829">
    <property type="term" value="C:cytosol"/>
    <property type="evidence" value="ECO:0007669"/>
    <property type="project" value="TreeGrafter"/>
</dbReference>
<keyword evidence="1" id="KW-0805">Transcription regulation</keyword>
<dbReference type="SUPFAM" id="SSF46689">
    <property type="entry name" value="Homeodomain-like"/>
    <property type="match status" value="1"/>
</dbReference>
<evidence type="ECO:0000259" key="4">
    <source>
        <dbReference type="PROSITE" id="PS01124"/>
    </source>
</evidence>
<evidence type="ECO:0000256" key="1">
    <source>
        <dbReference type="ARBA" id="ARBA00023015"/>
    </source>
</evidence>
<dbReference type="PROSITE" id="PS01124">
    <property type="entry name" value="HTH_ARAC_FAMILY_2"/>
    <property type="match status" value="1"/>
</dbReference>
<dbReference type="PANTHER" id="PTHR47894:SF1">
    <property type="entry name" value="HTH-TYPE TRANSCRIPTIONAL REGULATOR VQSM"/>
    <property type="match status" value="1"/>
</dbReference>
<dbReference type="InterPro" id="IPR009057">
    <property type="entry name" value="Homeodomain-like_sf"/>
</dbReference>
<evidence type="ECO:0000256" key="3">
    <source>
        <dbReference type="ARBA" id="ARBA00023163"/>
    </source>
</evidence>
<dbReference type="AlphaFoldDB" id="A0A399RCI4"/>
<organism evidence="5 6">
    <name type="scientific">Henriciella algicola</name>
    <dbReference type="NCBI Taxonomy" id="1608422"/>
    <lineage>
        <taxon>Bacteria</taxon>
        <taxon>Pseudomonadati</taxon>
        <taxon>Pseudomonadota</taxon>
        <taxon>Alphaproteobacteria</taxon>
        <taxon>Hyphomonadales</taxon>
        <taxon>Hyphomonadaceae</taxon>
        <taxon>Henriciella</taxon>
    </lineage>
</organism>
<protein>
    <submittedName>
        <fullName evidence="5">AraC family transcriptional regulator</fullName>
    </submittedName>
</protein>
<evidence type="ECO:0000313" key="5">
    <source>
        <dbReference type="EMBL" id="RIJ27512.1"/>
    </source>
</evidence>
<keyword evidence="6" id="KW-1185">Reference proteome</keyword>
<dbReference type="PANTHER" id="PTHR47894">
    <property type="entry name" value="HTH-TYPE TRANSCRIPTIONAL REGULATOR GADX"/>
    <property type="match status" value="1"/>
</dbReference>
<keyword evidence="3" id="KW-0804">Transcription</keyword>
<accession>A0A399RCI4</accession>
<dbReference type="EMBL" id="QWGA01000008">
    <property type="protein sequence ID" value="RIJ27512.1"/>
    <property type="molecule type" value="Genomic_DNA"/>
</dbReference>
<dbReference type="GO" id="GO:0000976">
    <property type="term" value="F:transcription cis-regulatory region binding"/>
    <property type="evidence" value="ECO:0007669"/>
    <property type="project" value="TreeGrafter"/>
</dbReference>